<keyword evidence="7" id="KW-1185">Reference proteome</keyword>
<proteinExistence type="inferred from homology"/>
<dbReference type="InterPro" id="IPR007156">
    <property type="entry name" value="MamQ_LemA"/>
</dbReference>
<dbReference type="Gene3D" id="1.20.1440.20">
    <property type="entry name" value="LemA-like domain"/>
    <property type="match status" value="1"/>
</dbReference>
<evidence type="ECO:0000313" key="7">
    <source>
        <dbReference type="Proteomes" id="UP000232222"/>
    </source>
</evidence>
<dbReference type="OrthoDB" id="384498at2"/>
<protein>
    <submittedName>
        <fullName evidence="6">LemA family protein</fullName>
    </submittedName>
</protein>
<evidence type="ECO:0000256" key="5">
    <source>
        <dbReference type="ARBA" id="ARBA00023136"/>
    </source>
</evidence>
<evidence type="ECO:0000256" key="4">
    <source>
        <dbReference type="ARBA" id="ARBA00022989"/>
    </source>
</evidence>
<dbReference type="InterPro" id="IPR023353">
    <property type="entry name" value="LemA-like_dom_sf"/>
</dbReference>
<name>A0A2K8NUI1_9MOLU</name>
<dbReference type="PANTHER" id="PTHR34478:SF2">
    <property type="entry name" value="MEMBRANE PROTEIN"/>
    <property type="match status" value="1"/>
</dbReference>
<evidence type="ECO:0000256" key="2">
    <source>
        <dbReference type="ARBA" id="ARBA00008854"/>
    </source>
</evidence>
<evidence type="ECO:0000313" key="6">
    <source>
        <dbReference type="EMBL" id="ATZ16283.1"/>
    </source>
</evidence>
<evidence type="ECO:0000256" key="1">
    <source>
        <dbReference type="ARBA" id="ARBA00004167"/>
    </source>
</evidence>
<dbReference type="KEGG" id="efr:EFREU_v1c02570"/>
<comment type="similarity">
    <text evidence="2">Belongs to the LemA family.</text>
</comment>
<dbReference type="RefSeq" id="WP_100609236.1">
    <property type="nucleotide sequence ID" value="NZ_CP024962.1"/>
</dbReference>
<organism evidence="6 7">
    <name type="scientific">Entomoplasma freundtii</name>
    <dbReference type="NCBI Taxonomy" id="74700"/>
    <lineage>
        <taxon>Bacteria</taxon>
        <taxon>Bacillati</taxon>
        <taxon>Mycoplasmatota</taxon>
        <taxon>Mollicutes</taxon>
        <taxon>Entomoplasmatales</taxon>
        <taxon>Entomoplasmataceae</taxon>
        <taxon>Entomoplasma</taxon>
    </lineage>
</organism>
<dbReference type="PANTHER" id="PTHR34478">
    <property type="entry name" value="PROTEIN LEMA"/>
    <property type="match status" value="1"/>
</dbReference>
<dbReference type="SUPFAM" id="SSF140478">
    <property type="entry name" value="LemA-like"/>
    <property type="match status" value="1"/>
</dbReference>
<comment type="subcellular location">
    <subcellularLocation>
        <location evidence="1">Membrane</location>
        <topology evidence="1">Single-pass membrane protein</topology>
    </subcellularLocation>
</comment>
<keyword evidence="3" id="KW-0812">Transmembrane</keyword>
<dbReference type="EMBL" id="CP024962">
    <property type="protein sequence ID" value="ATZ16283.1"/>
    <property type="molecule type" value="Genomic_DNA"/>
</dbReference>
<accession>A0A2K8NUI1</accession>
<dbReference type="GO" id="GO:0016020">
    <property type="term" value="C:membrane"/>
    <property type="evidence" value="ECO:0007669"/>
    <property type="project" value="UniProtKB-SubCell"/>
</dbReference>
<dbReference type="Proteomes" id="UP000232222">
    <property type="component" value="Chromosome"/>
</dbReference>
<dbReference type="AlphaFoldDB" id="A0A2K8NUI1"/>
<dbReference type="Pfam" id="PF04011">
    <property type="entry name" value="LemA"/>
    <property type="match status" value="1"/>
</dbReference>
<reference evidence="6 7" key="1">
    <citation type="submission" date="2017-11" db="EMBL/GenBank/DDBJ databases">
        <title>Genome sequence of Entomoplasma freundtii BARC 318 (ATCC 51999).</title>
        <authorList>
            <person name="Lo W.-S."/>
            <person name="Gasparich G.E."/>
            <person name="Kuo C.-H."/>
        </authorList>
    </citation>
    <scope>NUCLEOTIDE SEQUENCE [LARGE SCALE GENOMIC DNA]</scope>
    <source>
        <strain evidence="6 7">BARC 318</strain>
    </source>
</reference>
<keyword evidence="5" id="KW-0472">Membrane</keyword>
<gene>
    <name evidence="6" type="ORF">EFREU_v1c02570</name>
</gene>
<keyword evidence="4" id="KW-1133">Transmembrane helix</keyword>
<evidence type="ECO:0000256" key="3">
    <source>
        <dbReference type="ARBA" id="ARBA00022692"/>
    </source>
</evidence>
<sequence>MANRLDEMTGPVSETGKNINVINKQLKIEVGKGSKIFQIVLWLFILPGFIFWIKKIKAKNYLDRLEQKIQAAASQYDNYLDQRVQILENIAGLLKQSINIDKDIFTSLAALRSGTKLNDQKRNELATEVDLVNTKLNVAFENYPELKSQDTVLAAMKQNDYTQREISASRSNYNDFVSRWNQDIQVWPTYKIVAAKNGFTTRIPFTASQETKTKAQSTFF</sequence>